<organism evidence="4 5">
    <name type="scientific">Spirosoma fluviale</name>
    <dbReference type="NCBI Taxonomy" id="1597977"/>
    <lineage>
        <taxon>Bacteria</taxon>
        <taxon>Pseudomonadati</taxon>
        <taxon>Bacteroidota</taxon>
        <taxon>Cytophagia</taxon>
        <taxon>Cytophagales</taxon>
        <taxon>Cytophagaceae</taxon>
        <taxon>Spirosoma</taxon>
    </lineage>
</organism>
<dbReference type="AlphaFoldDB" id="A0A286FZR3"/>
<gene>
    <name evidence="4" type="ORF">SAMN06269250_2819</name>
</gene>
<dbReference type="PANTHER" id="PTHR48081">
    <property type="entry name" value="AB HYDROLASE SUPERFAMILY PROTEIN C4A8.06C"/>
    <property type="match status" value="1"/>
</dbReference>
<feature type="domain" description="BD-FAE-like" evidence="3">
    <location>
        <begin position="63"/>
        <end position="194"/>
    </location>
</feature>
<dbReference type="GO" id="GO:0016788">
    <property type="term" value="F:hydrolase activity, acting on ester bonds"/>
    <property type="evidence" value="ECO:0007669"/>
    <property type="project" value="UniProtKB-ARBA"/>
</dbReference>
<accession>A0A286FZR3</accession>
<dbReference type="InterPro" id="IPR029058">
    <property type="entry name" value="AB_hydrolase_fold"/>
</dbReference>
<reference evidence="5" key="1">
    <citation type="submission" date="2017-09" db="EMBL/GenBank/DDBJ databases">
        <authorList>
            <person name="Varghese N."/>
            <person name="Submissions S."/>
        </authorList>
    </citation>
    <scope>NUCLEOTIDE SEQUENCE [LARGE SCALE GENOMIC DNA]</scope>
    <source>
        <strain evidence="5">DSM 29961</strain>
    </source>
</reference>
<dbReference type="Gene3D" id="3.40.50.1110">
    <property type="entry name" value="SGNH hydrolase"/>
    <property type="match status" value="1"/>
</dbReference>
<dbReference type="InterPro" id="IPR050300">
    <property type="entry name" value="GDXG_lipolytic_enzyme"/>
</dbReference>
<dbReference type="Proteomes" id="UP000219452">
    <property type="component" value="Unassembled WGS sequence"/>
</dbReference>
<name>A0A286FZR3_9BACT</name>
<dbReference type="Pfam" id="PF20434">
    <property type="entry name" value="BD-FAE"/>
    <property type="match status" value="1"/>
</dbReference>
<evidence type="ECO:0000313" key="4">
    <source>
        <dbReference type="EMBL" id="SOD88733.1"/>
    </source>
</evidence>
<dbReference type="OrthoDB" id="9790057at2"/>
<sequence length="517" mass="58199">MNRYLLYLVCLIAELGLTITVTAQSTGSLRRFSDEVFPRFDTLNNLTYGQAVNLKGELETLKLDIFLPEKSDTLRKRPLLIFIHGGGFQNNDKVGAFSTMVCGSMARRGYVASSINYRLGIDKSKSDTTYFEAMYRAVQDAKAAVRFFRKNAQTYGIDPDQIFVMGSSAGAKTAMHLAYLDQVEVPAWVNTKRLGTLEGSSGNPGYSSKVRGVINCWGAMINYRWIQASDAPIFNVHGMADVTVAFDSSFSYHGFRHGSTILYDHALKLGIPTGLQLFEKTGHTLDNDKEKQRAALEEISHWLVTQLVQHEPKTGPEVFKWTTDIAQLRHLDSTTKDPQNAILFSGSSYIRRWTTIGRDLAPFPIIHRGYGGAKLNDFAYFINQIMAAHRPRAAVFYVGNDIVGLPIDKTPLQVLNLVKNVTQQIRTKHPDLPIFWIQVSPNPKRWAVWDQTSEANRLIEQYCAQTPNLHYIETDFTFLGADGKPIPSLYDADTLHLNEAGYKRWAVIIRKSLMTLK</sequence>
<evidence type="ECO:0000256" key="1">
    <source>
        <dbReference type="ARBA" id="ARBA00022801"/>
    </source>
</evidence>
<dbReference type="EMBL" id="OCNH01000002">
    <property type="protein sequence ID" value="SOD88733.1"/>
    <property type="molecule type" value="Genomic_DNA"/>
</dbReference>
<evidence type="ECO:0000259" key="2">
    <source>
        <dbReference type="Pfam" id="PF13472"/>
    </source>
</evidence>
<dbReference type="Gene3D" id="3.40.50.1820">
    <property type="entry name" value="alpha/beta hydrolase"/>
    <property type="match status" value="1"/>
</dbReference>
<proteinExistence type="predicted"/>
<evidence type="ECO:0000313" key="5">
    <source>
        <dbReference type="Proteomes" id="UP000219452"/>
    </source>
</evidence>
<dbReference type="InterPro" id="IPR036514">
    <property type="entry name" value="SGNH_hydro_sf"/>
</dbReference>
<keyword evidence="1" id="KW-0378">Hydrolase</keyword>
<protein>
    <submittedName>
        <fullName evidence="4">Acetyl esterase/lipase</fullName>
    </submittedName>
</protein>
<dbReference type="InterPro" id="IPR049492">
    <property type="entry name" value="BD-FAE-like_dom"/>
</dbReference>
<feature type="domain" description="SGNH hydrolase-type esterase" evidence="2">
    <location>
        <begin position="351"/>
        <end position="504"/>
    </location>
</feature>
<dbReference type="SUPFAM" id="SSF52266">
    <property type="entry name" value="SGNH hydrolase"/>
    <property type="match status" value="1"/>
</dbReference>
<dbReference type="InterPro" id="IPR013830">
    <property type="entry name" value="SGNH_hydro"/>
</dbReference>
<keyword evidence="5" id="KW-1185">Reference proteome</keyword>
<evidence type="ECO:0000259" key="3">
    <source>
        <dbReference type="Pfam" id="PF20434"/>
    </source>
</evidence>
<dbReference type="SUPFAM" id="SSF53474">
    <property type="entry name" value="alpha/beta-Hydrolases"/>
    <property type="match status" value="1"/>
</dbReference>
<dbReference type="Pfam" id="PF13472">
    <property type="entry name" value="Lipase_GDSL_2"/>
    <property type="match status" value="1"/>
</dbReference>
<dbReference type="RefSeq" id="WP_097126431.1">
    <property type="nucleotide sequence ID" value="NZ_OCNH01000002.1"/>
</dbReference>